<organism evidence="1 2">
    <name type="scientific">Pseudomonas costantinii</name>
    <dbReference type="NCBI Taxonomy" id="168469"/>
    <lineage>
        <taxon>Bacteria</taxon>
        <taxon>Pseudomonadati</taxon>
        <taxon>Pseudomonadota</taxon>
        <taxon>Gammaproteobacteria</taxon>
        <taxon>Pseudomonadales</taxon>
        <taxon>Pseudomonadaceae</taxon>
        <taxon>Pseudomonas</taxon>
    </lineage>
</organism>
<name>A0A1H5FIS0_9PSED</name>
<dbReference type="Proteomes" id="UP000182179">
    <property type="component" value="Unassembled WGS sequence"/>
</dbReference>
<dbReference type="EMBL" id="FNTS01000002">
    <property type="protein sequence ID" value="SEE03285.1"/>
    <property type="molecule type" value="Genomic_DNA"/>
</dbReference>
<comment type="caution">
    <text evidence="1">The sequence shown here is derived from an EMBL/GenBank/DDBJ whole genome shotgun (WGS) entry which is preliminary data.</text>
</comment>
<accession>A0A1H5FIS0</accession>
<sequence length="234" mass="26056">MTSNRAMMLQMLEEVAEALGEDLREQVAFVGGCTTVLLITDEYTLESIRGTDDVDLVIHLTGTTDWYRLEESLKSRGFKNTGQDSVTCRLRLGALKVDFMPTDEKVLGFSNTWFVGGLENAVDYTLPNGTAIKVFAAPWFLAAKLQAYRGRGHGDVLMSNDIEDTIALLDGREELMEEVKQAPIQLRRFVSEQFTELLKLPAFQDVIQSTAQDPAREALIHGRLKVLIGFGVPI</sequence>
<keyword evidence="2" id="KW-1185">Reference proteome</keyword>
<evidence type="ECO:0008006" key="3">
    <source>
        <dbReference type="Google" id="ProtNLM"/>
    </source>
</evidence>
<gene>
    <name evidence="1" type="ORF">SAMN04515675_3637</name>
</gene>
<evidence type="ECO:0000313" key="1">
    <source>
        <dbReference type="EMBL" id="SEE03285.1"/>
    </source>
</evidence>
<protein>
    <recommendedName>
        <fullName evidence="3">Nucleotidyltransferase</fullName>
    </recommendedName>
</protein>
<evidence type="ECO:0000313" key="2">
    <source>
        <dbReference type="Proteomes" id="UP000182179"/>
    </source>
</evidence>
<proteinExistence type="predicted"/>
<reference evidence="1 2" key="1">
    <citation type="submission" date="2016-10" db="EMBL/GenBank/DDBJ databases">
        <authorList>
            <person name="Varghese N."/>
            <person name="Submissions S."/>
        </authorList>
    </citation>
    <scope>NUCLEOTIDE SEQUENCE [LARGE SCALE GENOMIC DNA]</scope>
    <source>
        <strain evidence="1 2">BS2773</strain>
    </source>
</reference>